<keyword evidence="3" id="KW-1185">Reference proteome</keyword>
<dbReference type="AlphaFoldDB" id="A0AAQ3SQ06"/>
<feature type="domain" description="Reverse transcriptase Ty1/copia-type" evidence="1">
    <location>
        <begin position="11"/>
        <end position="61"/>
    </location>
</feature>
<evidence type="ECO:0000259" key="1">
    <source>
        <dbReference type="Pfam" id="PF07727"/>
    </source>
</evidence>
<dbReference type="EMBL" id="CP144746">
    <property type="protein sequence ID" value="WVZ58310.1"/>
    <property type="molecule type" value="Genomic_DNA"/>
</dbReference>
<gene>
    <name evidence="2" type="ORF">U9M48_008591</name>
</gene>
<organism evidence="2 3">
    <name type="scientific">Paspalum notatum var. saurae</name>
    <dbReference type="NCBI Taxonomy" id="547442"/>
    <lineage>
        <taxon>Eukaryota</taxon>
        <taxon>Viridiplantae</taxon>
        <taxon>Streptophyta</taxon>
        <taxon>Embryophyta</taxon>
        <taxon>Tracheophyta</taxon>
        <taxon>Spermatophyta</taxon>
        <taxon>Magnoliopsida</taxon>
        <taxon>Liliopsida</taxon>
        <taxon>Poales</taxon>
        <taxon>Poaceae</taxon>
        <taxon>PACMAD clade</taxon>
        <taxon>Panicoideae</taxon>
        <taxon>Andropogonodae</taxon>
        <taxon>Paspaleae</taxon>
        <taxon>Paspalinae</taxon>
        <taxon>Paspalum</taxon>
    </lineage>
</organism>
<protein>
    <recommendedName>
        <fullName evidence="1">Reverse transcriptase Ty1/copia-type domain-containing protein</fullName>
    </recommendedName>
</protein>
<dbReference type="PANTHER" id="PTHR11439">
    <property type="entry name" value="GAG-POL-RELATED RETROTRANSPOSON"/>
    <property type="match status" value="1"/>
</dbReference>
<dbReference type="InterPro" id="IPR013103">
    <property type="entry name" value="RVT_2"/>
</dbReference>
<evidence type="ECO:0000313" key="3">
    <source>
        <dbReference type="Proteomes" id="UP001341281"/>
    </source>
</evidence>
<name>A0AAQ3SQ06_PASNO</name>
<dbReference type="Proteomes" id="UP001341281">
    <property type="component" value="Chromosome 02"/>
</dbReference>
<sequence length="305" mass="34646">MEDEMKSMKANKVWDLEIVPKGAKPVGCKWVYKTKRDSKGKIERYKARLVAKGFTQREGIDDILQASSDMALLLETKKFLFSNFDMKDMGEASYILGIEIQRDRSKGILGLSQKTYIENVLKRYGMHRSESKPVPIRQGEKFESFQCPKNDYELKQMKSVPYASALGSIMYAQGTKGLKLTYRKTDALEIVGYSDADRAGCKDTLKSTSGYVFLLAGGAISWKSAKQSVVTSSTMYAEFIACFEATKQAMWLKKFVPGLRVIESIERPLKIYYDNEPAVFYSYNNKSSAVAKHIELKYYVVKEKV</sequence>
<evidence type="ECO:0000313" key="2">
    <source>
        <dbReference type="EMBL" id="WVZ58310.1"/>
    </source>
</evidence>
<accession>A0AAQ3SQ06</accession>
<reference evidence="2 3" key="1">
    <citation type="submission" date="2024-02" db="EMBL/GenBank/DDBJ databases">
        <title>High-quality chromosome-scale genome assembly of Pensacola bahiagrass (Paspalum notatum Flugge var. saurae).</title>
        <authorList>
            <person name="Vega J.M."/>
            <person name="Podio M."/>
            <person name="Orjuela J."/>
            <person name="Siena L.A."/>
            <person name="Pessino S.C."/>
            <person name="Combes M.C."/>
            <person name="Mariac C."/>
            <person name="Albertini E."/>
            <person name="Pupilli F."/>
            <person name="Ortiz J.P.A."/>
            <person name="Leblanc O."/>
        </authorList>
    </citation>
    <scope>NUCLEOTIDE SEQUENCE [LARGE SCALE GENOMIC DNA]</scope>
    <source>
        <strain evidence="2">R1</strain>
        <tissue evidence="2">Leaf</tissue>
    </source>
</reference>
<dbReference type="CDD" id="cd09272">
    <property type="entry name" value="RNase_HI_RT_Ty1"/>
    <property type="match status" value="1"/>
</dbReference>
<proteinExistence type="predicted"/>
<dbReference type="PANTHER" id="PTHR11439:SF467">
    <property type="entry name" value="INTEGRASE CATALYTIC DOMAIN-CONTAINING PROTEIN"/>
    <property type="match status" value="1"/>
</dbReference>
<dbReference type="Pfam" id="PF07727">
    <property type="entry name" value="RVT_2"/>
    <property type="match status" value="1"/>
</dbReference>